<keyword evidence="4" id="KW-1003">Cell membrane</keyword>
<evidence type="ECO:0000256" key="3">
    <source>
        <dbReference type="ARBA" id="ARBA00022448"/>
    </source>
</evidence>
<comment type="subcellular location">
    <subcellularLocation>
        <location evidence="1">Cell inner membrane</location>
        <topology evidence="1">Single-pass membrane protein</topology>
        <orientation evidence="1">Periplasmic side</orientation>
    </subcellularLocation>
</comment>
<dbReference type="Gene3D" id="3.30.1150.10">
    <property type="match status" value="1"/>
</dbReference>
<dbReference type="InterPro" id="IPR051045">
    <property type="entry name" value="TonB-dependent_transducer"/>
</dbReference>
<feature type="region of interest" description="Disordered" evidence="10">
    <location>
        <begin position="154"/>
        <end position="204"/>
    </location>
</feature>
<evidence type="ECO:0000313" key="13">
    <source>
        <dbReference type="Proteomes" id="UP000325684"/>
    </source>
</evidence>
<dbReference type="GO" id="GO:0015031">
    <property type="term" value="P:protein transport"/>
    <property type="evidence" value="ECO:0007669"/>
    <property type="project" value="UniProtKB-KW"/>
</dbReference>
<keyword evidence="3" id="KW-0813">Transport</keyword>
<evidence type="ECO:0000256" key="1">
    <source>
        <dbReference type="ARBA" id="ARBA00004383"/>
    </source>
</evidence>
<comment type="caution">
    <text evidence="12">The sequence shown here is derived from an EMBL/GenBank/DDBJ whole genome shotgun (WGS) entry which is preliminary data.</text>
</comment>
<evidence type="ECO:0000256" key="4">
    <source>
        <dbReference type="ARBA" id="ARBA00022475"/>
    </source>
</evidence>
<keyword evidence="7" id="KW-0653">Protein transport</keyword>
<accession>A0A5N3P6X1</accession>
<dbReference type="Pfam" id="PF03544">
    <property type="entry name" value="TonB_C"/>
    <property type="match status" value="1"/>
</dbReference>
<dbReference type="EMBL" id="VCMV01000035">
    <property type="protein sequence ID" value="KAB0265477.1"/>
    <property type="molecule type" value="Genomic_DNA"/>
</dbReference>
<evidence type="ECO:0000259" key="11">
    <source>
        <dbReference type="PROSITE" id="PS52015"/>
    </source>
</evidence>
<dbReference type="RefSeq" id="WP_150947250.1">
    <property type="nucleotide sequence ID" value="NZ_VCMV01000035.1"/>
</dbReference>
<sequence>MRSSVMPKEASSEMVGAQRGLTAAFLVALTLHAGALAALAFWPAREVESPPGEQEITIDLAPAMEFADSQSPAEASMPEVVSEAPEVRPPDPVIAETLPPEQIQEMNSVQLEEAIESVSVAEIPPTEASPIAEADVALAQPPPEELVVAKPLEEEHPPAKLPVQKKAERKASVPRRAAEQRAAPSVPRDGQRSSSAENTGGAAAAADPNVLNRYAAQLASALRQRLRYPESARLQGISGVATIRFTMQRSGRITGASLVRGTGHAVLDQAALATAAPGTSLPPAPNTIPQQQFTFSVPLRFNLR</sequence>
<name>A0A5N3P6X1_9HYPH</name>
<evidence type="ECO:0000313" key="12">
    <source>
        <dbReference type="EMBL" id="KAB0265477.1"/>
    </source>
</evidence>
<evidence type="ECO:0000256" key="9">
    <source>
        <dbReference type="ARBA" id="ARBA00023136"/>
    </source>
</evidence>
<reference evidence="12 13" key="1">
    <citation type="journal article" date="2019" name="Microorganisms">
        <title>Genome Insights into the Novel Species Microvirga brassicacearum, a Rapeseed Endophyte with Biotechnological Potential.</title>
        <authorList>
            <person name="Jimenez-Gomez A."/>
            <person name="Saati-Santamaria Z."/>
            <person name="Igual J.M."/>
            <person name="Rivas R."/>
            <person name="Mateos P.F."/>
            <person name="Garcia-Fraile P."/>
        </authorList>
    </citation>
    <scope>NUCLEOTIDE SEQUENCE [LARGE SCALE GENOMIC DNA]</scope>
    <source>
        <strain evidence="12 13">CDVBN77</strain>
    </source>
</reference>
<dbReference type="InterPro" id="IPR037682">
    <property type="entry name" value="TonB_C"/>
</dbReference>
<evidence type="ECO:0000256" key="5">
    <source>
        <dbReference type="ARBA" id="ARBA00022519"/>
    </source>
</evidence>
<gene>
    <name evidence="12" type="ORF">FEZ63_18580</name>
</gene>
<feature type="compositionally biased region" description="Basic and acidic residues" evidence="10">
    <location>
        <begin position="165"/>
        <end position="179"/>
    </location>
</feature>
<dbReference type="AlphaFoldDB" id="A0A5N3P6X1"/>
<evidence type="ECO:0000256" key="2">
    <source>
        <dbReference type="ARBA" id="ARBA00006555"/>
    </source>
</evidence>
<dbReference type="GO" id="GO:0031992">
    <property type="term" value="F:energy transducer activity"/>
    <property type="evidence" value="ECO:0007669"/>
    <property type="project" value="TreeGrafter"/>
</dbReference>
<protein>
    <submittedName>
        <fullName evidence="12">Energy transducer TonB</fullName>
    </submittedName>
</protein>
<evidence type="ECO:0000256" key="6">
    <source>
        <dbReference type="ARBA" id="ARBA00022692"/>
    </source>
</evidence>
<dbReference type="GO" id="GO:0098797">
    <property type="term" value="C:plasma membrane protein complex"/>
    <property type="evidence" value="ECO:0007669"/>
    <property type="project" value="TreeGrafter"/>
</dbReference>
<evidence type="ECO:0000256" key="7">
    <source>
        <dbReference type="ARBA" id="ARBA00022927"/>
    </source>
</evidence>
<proteinExistence type="inferred from homology"/>
<keyword evidence="6" id="KW-0812">Transmembrane</keyword>
<keyword evidence="13" id="KW-1185">Reference proteome</keyword>
<feature type="domain" description="TonB C-terminal" evidence="11">
    <location>
        <begin position="213"/>
        <end position="304"/>
    </location>
</feature>
<evidence type="ECO:0000256" key="10">
    <source>
        <dbReference type="SAM" id="MobiDB-lite"/>
    </source>
</evidence>
<comment type="similarity">
    <text evidence="2">Belongs to the TonB family.</text>
</comment>
<dbReference type="OrthoDB" id="8020657at2"/>
<dbReference type="InterPro" id="IPR006260">
    <property type="entry name" value="TonB/TolA_C"/>
</dbReference>
<dbReference type="PROSITE" id="PS52015">
    <property type="entry name" value="TONB_CTD"/>
    <property type="match status" value="1"/>
</dbReference>
<dbReference type="GO" id="GO:0055085">
    <property type="term" value="P:transmembrane transport"/>
    <property type="evidence" value="ECO:0007669"/>
    <property type="project" value="InterPro"/>
</dbReference>
<keyword evidence="9" id="KW-0472">Membrane</keyword>
<organism evidence="12 13">
    <name type="scientific">Microvirga brassicacearum</name>
    <dbReference type="NCBI Taxonomy" id="2580413"/>
    <lineage>
        <taxon>Bacteria</taxon>
        <taxon>Pseudomonadati</taxon>
        <taxon>Pseudomonadota</taxon>
        <taxon>Alphaproteobacteria</taxon>
        <taxon>Hyphomicrobiales</taxon>
        <taxon>Methylobacteriaceae</taxon>
        <taxon>Microvirga</taxon>
    </lineage>
</organism>
<keyword evidence="8" id="KW-1133">Transmembrane helix</keyword>
<dbReference type="SUPFAM" id="SSF74653">
    <property type="entry name" value="TolA/TonB C-terminal domain"/>
    <property type="match status" value="1"/>
</dbReference>
<dbReference type="PANTHER" id="PTHR33446:SF2">
    <property type="entry name" value="PROTEIN TONB"/>
    <property type="match status" value="1"/>
</dbReference>
<dbReference type="Proteomes" id="UP000325684">
    <property type="component" value="Unassembled WGS sequence"/>
</dbReference>
<dbReference type="NCBIfam" id="TIGR01352">
    <property type="entry name" value="tonB_Cterm"/>
    <property type="match status" value="1"/>
</dbReference>
<dbReference type="PANTHER" id="PTHR33446">
    <property type="entry name" value="PROTEIN TONB-RELATED"/>
    <property type="match status" value="1"/>
</dbReference>
<evidence type="ECO:0000256" key="8">
    <source>
        <dbReference type="ARBA" id="ARBA00022989"/>
    </source>
</evidence>
<keyword evidence="5" id="KW-0997">Cell inner membrane</keyword>